<sequence>MYNPGLLQFRRSIVGCSKPHLYLSALFILPIQQSVRTFHFSSLRKMSCEAPPAADGAPWHAAFPSPRTTKPGARTKKEVLELLQAEGAKDFVLVDLRRNDYEGGTIRGAINLPAQSLYPTIPTLYDLFKAGNVKQVIWYCGSSSGRGTRAAGWFADHIDNKGDTEMKSVILEGGIKGWVKGGKEYTDTMIGYVEEAWAK</sequence>
<dbReference type="AlphaFoldDB" id="A0AAV9WM77"/>
<dbReference type="SMART" id="SM00450">
    <property type="entry name" value="RHOD"/>
    <property type="match status" value="1"/>
</dbReference>
<dbReference type="PROSITE" id="PS50206">
    <property type="entry name" value="RHODANESE_3"/>
    <property type="match status" value="1"/>
</dbReference>
<dbReference type="Pfam" id="PF00581">
    <property type="entry name" value="Rhodanese"/>
    <property type="match status" value="1"/>
</dbReference>
<proteinExistence type="predicted"/>
<dbReference type="CDD" id="cd01443">
    <property type="entry name" value="Cdc25_Acr2p"/>
    <property type="match status" value="1"/>
</dbReference>
<dbReference type="GO" id="GO:0005737">
    <property type="term" value="C:cytoplasm"/>
    <property type="evidence" value="ECO:0007669"/>
    <property type="project" value="TreeGrafter"/>
</dbReference>
<dbReference type="PANTHER" id="PTHR10828:SF50">
    <property type="entry name" value="REDUCTASE (ARC2), PUTATIVE (AFU_ORTHOLOGUE AFUA_6G13400)-RELATED"/>
    <property type="match status" value="1"/>
</dbReference>
<dbReference type="GO" id="GO:0005634">
    <property type="term" value="C:nucleus"/>
    <property type="evidence" value="ECO:0007669"/>
    <property type="project" value="TreeGrafter"/>
</dbReference>
<feature type="domain" description="Rhodanese" evidence="1">
    <location>
        <begin position="87"/>
        <end position="187"/>
    </location>
</feature>
<dbReference type="InterPro" id="IPR036873">
    <property type="entry name" value="Rhodanese-like_dom_sf"/>
</dbReference>
<evidence type="ECO:0000313" key="2">
    <source>
        <dbReference type="EMBL" id="KAK6511268.1"/>
    </source>
</evidence>
<dbReference type="Gene3D" id="3.40.250.10">
    <property type="entry name" value="Rhodanese-like domain"/>
    <property type="match status" value="1"/>
</dbReference>
<reference evidence="2 3" key="1">
    <citation type="submission" date="2023-08" db="EMBL/GenBank/DDBJ databases">
        <authorList>
            <person name="Palmer J.M."/>
        </authorList>
    </citation>
    <scope>NUCLEOTIDE SEQUENCE [LARGE SCALE GENOMIC DNA]</scope>
    <source>
        <strain evidence="2 3">TWF481</strain>
    </source>
</reference>
<protein>
    <recommendedName>
        <fullName evidence="1">Rhodanese domain-containing protein</fullName>
    </recommendedName>
</protein>
<accession>A0AAV9WM77</accession>
<dbReference type="EMBL" id="JAVHJL010000001">
    <property type="protein sequence ID" value="KAK6511268.1"/>
    <property type="molecule type" value="Genomic_DNA"/>
</dbReference>
<dbReference type="PANTHER" id="PTHR10828">
    <property type="entry name" value="M-PHASE INDUCER PHOSPHATASE DUAL SPECIFICITY PHOSPHATASE CDC25"/>
    <property type="match status" value="1"/>
</dbReference>
<comment type="caution">
    <text evidence="2">The sequence shown here is derived from an EMBL/GenBank/DDBJ whole genome shotgun (WGS) entry which is preliminary data.</text>
</comment>
<organism evidence="2 3">
    <name type="scientific">Arthrobotrys musiformis</name>
    <dbReference type="NCBI Taxonomy" id="47236"/>
    <lineage>
        <taxon>Eukaryota</taxon>
        <taxon>Fungi</taxon>
        <taxon>Dikarya</taxon>
        <taxon>Ascomycota</taxon>
        <taxon>Pezizomycotina</taxon>
        <taxon>Orbiliomycetes</taxon>
        <taxon>Orbiliales</taxon>
        <taxon>Orbiliaceae</taxon>
        <taxon>Arthrobotrys</taxon>
    </lineage>
</organism>
<evidence type="ECO:0000313" key="3">
    <source>
        <dbReference type="Proteomes" id="UP001370758"/>
    </source>
</evidence>
<dbReference type="Proteomes" id="UP001370758">
    <property type="component" value="Unassembled WGS sequence"/>
</dbReference>
<evidence type="ECO:0000259" key="1">
    <source>
        <dbReference type="PROSITE" id="PS50206"/>
    </source>
</evidence>
<keyword evidence="3" id="KW-1185">Reference proteome</keyword>
<gene>
    <name evidence="2" type="ORF">TWF481_000189</name>
</gene>
<dbReference type="GO" id="GO:0004725">
    <property type="term" value="F:protein tyrosine phosphatase activity"/>
    <property type="evidence" value="ECO:0007669"/>
    <property type="project" value="TreeGrafter"/>
</dbReference>
<dbReference type="InterPro" id="IPR001763">
    <property type="entry name" value="Rhodanese-like_dom"/>
</dbReference>
<name>A0AAV9WM77_9PEZI</name>
<dbReference type="SUPFAM" id="SSF52821">
    <property type="entry name" value="Rhodanese/Cell cycle control phosphatase"/>
    <property type="match status" value="1"/>
</dbReference>